<name>A0A372LGN6_9BACI</name>
<evidence type="ECO:0000313" key="2">
    <source>
        <dbReference type="Proteomes" id="UP000262939"/>
    </source>
</evidence>
<dbReference type="RefSeq" id="WP_117321636.1">
    <property type="nucleotide sequence ID" value="NZ_QVTD01000003.1"/>
</dbReference>
<dbReference type="EMBL" id="QVTD01000003">
    <property type="protein sequence ID" value="RFU65461.1"/>
    <property type="molecule type" value="Genomic_DNA"/>
</dbReference>
<keyword evidence="2" id="KW-1185">Reference proteome</keyword>
<sequence>MDNYRKKWLPKLGLEAIVILFKKTKKFKVFNSVSMSGFDVQRFASADVATGAGGHGQLPASMHSTLQMLVDVPL</sequence>
<organism evidence="1 2">
    <name type="scientific">Peribacillus glennii</name>
    <dbReference type="NCBI Taxonomy" id="2303991"/>
    <lineage>
        <taxon>Bacteria</taxon>
        <taxon>Bacillati</taxon>
        <taxon>Bacillota</taxon>
        <taxon>Bacilli</taxon>
        <taxon>Bacillales</taxon>
        <taxon>Bacillaceae</taxon>
        <taxon>Peribacillus</taxon>
    </lineage>
</organism>
<accession>A0A372LGN6</accession>
<dbReference type="Proteomes" id="UP000262939">
    <property type="component" value="Unassembled WGS sequence"/>
</dbReference>
<gene>
    <name evidence="1" type="ORF">D0466_06120</name>
</gene>
<dbReference type="AlphaFoldDB" id="A0A372LGN6"/>
<comment type="caution">
    <text evidence="1">The sequence shown here is derived from an EMBL/GenBank/DDBJ whole genome shotgun (WGS) entry which is preliminary data.</text>
</comment>
<reference evidence="1 2" key="1">
    <citation type="submission" date="2018-08" db="EMBL/GenBank/DDBJ databases">
        <title>Bacillus chawlae sp. nov., Bacillus glennii sp. nov., and Bacillus saganii sp. nov. Isolated from the Vehicle Assembly Building at Kennedy Space Center where the Viking Spacecraft were Assembled.</title>
        <authorList>
            <person name="Seuylemezian A."/>
            <person name="Vaishampayan P."/>
        </authorList>
    </citation>
    <scope>NUCLEOTIDE SEQUENCE [LARGE SCALE GENOMIC DNA]</scope>
    <source>
        <strain evidence="1 2">V44-8</strain>
    </source>
</reference>
<evidence type="ECO:0000313" key="1">
    <source>
        <dbReference type="EMBL" id="RFU65461.1"/>
    </source>
</evidence>
<protein>
    <submittedName>
        <fullName evidence="1">Uncharacterized protein</fullName>
    </submittedName>
</protein>
<proteinExistence type="predicted"/>